<comment type="cofactor">
    <cofactor evidence="1">
        <name>pyridoxal 5'-phosphate</name>
        <dbReference type="ChEBI" id="CHEBI:597326"/>
    </cofactor>
</comment>
<dbReference type="Pfam" id="PF00155">
    <property type="entry name" value="Aminotran_1_2"/>
    <property type="match status" value="1"/>
</dbReference>
<keyword evidence="4" id="KW-0663">Pyridoxal phosphate</keyword>
<feature type="region of interest" description="Disordered" evidence="5">
    <location>
        <begin position="26"/>
        <end position="55"/>
    </location>
</feature>
<dbReference type="CDD" id="cd00609">
    <property type="entry name" value="AAT_like"/>
    <property type="match status" value="1"/>
</dbReference>
<evidence type="ECO:0000256" key="4">
    <source>
        <dbReference type="ARBA" id="ARBA00022898"/>
    </source>
</evidence>
<dbReference type="PANTHER" id="PTHR43807:SF20">
    <property type="entry name" value="FI04487P"/>
    <property type="match status" value="1"/>
</dbReference>
<protein>
    <submittedName>
        <fullName evidence="7">Aspartate/tyrosine/aromatic aminotransferase</fullName>
    </submittedName>
</protein>
<dbReference type="AlphaFoldDB" id="A0A6A6PF97"/>
<dbReference type="InterPro" id="IPR051326">
    <property type="entry name" value="Kynurenine-oxoglutarate_AT"/>
</dbReference>
<evidence type="ECO:0000256" key="1">
    <source>
        <dbReference type="ARBA" id="ARBA00001933"/>
    </source>
</evidence>
<dbReference type="GeneID" id="54479508"/>
<gene>
    <name evidence="7" type="ORF">BDY17DRAFT_56222</name>
</gene>
<dbReference type="InterPro" id="IPR004839">
    <property type="entry name" value="Aminotransferase_I/II_large"/>
</dbReference>
<evidence type="ECO:0000256" key="5">
    <source>
        <dbReference type="SAM" id="MobiDB-lite"/>
    </source>
</evidence>
<dbReference type="OrthoDB" id="7042322at2759"/>
<evidence type="ECO:0000256" key="2">
    <source>
        <dbReference type="ARBA" id="ARBA00022576"/>
    </source>
</evidence>
<dbReference type="GO" id="GO:0030170">
    <property type="term" value="F:pyridoxal phosphate binding"/>
    <property type="evidence" value="ECO:0007669"/>
    <property type="project" value="InterPro"/>
</dbReference>
<evidence type="ECO:0000256" key="3">
    <source>
        <dbReference type="ARBA" id="ARBA00022679"/>
    </source>
</evidence>
<sequence>MAGRRTTRVQALTGIGVDRVGALAAQKEESSITAPKGREQRDKPLRMENLDTDVPPHPIALEATAKAISSKEDNSYLPFIGQLGLRKAAAAHVSRMTGGVTQYSGEENCVITAGGLSGVLNTLFATVEPGEGVLLTDPTYIGLINRVKLVGAIPVLLPLEFRPGKPWRFPREKLRQFIESAQETDGIRITALLLSSPALPSGAYLDADDWHAVAEVCISRDLLLIYDAAFERLLFDGRPVVHPAFFPGMAERTITVGSASKELRLIGWRVGWVVGPTWAIADIRLVGMANVVVPVGIAQKAAQAALEQSAPDCLMFTRELQARRDLLMEELQGLPVGVPAGGWSFVLRVENGREASRALMEEGIYVTPMDGWGEAHGEGFIRFVFSNEPCHRLEGIGVKVRAALNHPHPESTPTL</sequence>
<dbReference type="InterPro" id="IPR015421">
    <property type="entry name" value="PyrdxlP-dep_Trfase_major"/>
</dbReference>
<dbReference type="SUPFAM" id="SSF53383">
    <property type="entry name" value="PLP-dependent transferases"/>
    <property type="match status" value="1"/>
</dbReference>
<dbReference type="InterPro" id="IPR015424">
    <property type="entry name" value="PyrdxlP-dep_Trfase"/>
</dbReference>
<dbReference type="Proteomes" id="UP000799767">
    <property type="component" value="Unassembled WGS sequence"/>
</dbReference>
<dbReference type="RefSeq" id="XP_033585229.1">
    <property type="nucleotide sequence ID" value="XM_033738506.1"/>
</dbReference>
<dbReference type="GO" id="GO:0016212">
    <property type="term" value="F:kynurenine-oxoglutarate transaminase activity"/>
    <property type="evidence" value="ECO:0007669"/>
    <property type="project" value="TreeGrafter"/>
</dbReference>
<dbReference type="PANTHER" id="PTHR43807">
    <property type="entry name" value="FI04487P"/>
    <property type="match status" value="1"/>
</dbReference>
<proteinExistence type="predicted"/>
<organism evidence="7 8">
    <name type="scientific">Neohortaea acidophila</name>
    <dbReference type="NCBI Taxonomy" id="245834"/>
    <lineage>
        <taxon>Eukaryota</taxon>
        <taxon>Fungi</taxon>
        <taxon>Dikarya</taxon>
        <taxon>Ascomycota</taxon>
        <taxon>Pezizomycotina</taxon>
        <taxon>Dothideomycetes</taxon>
        <taxon>Dothideomycetidae</taxon>
        <taxon>Mycosphaerellales</taxon>
        <taxon>Teratosphaeriaceae</taxon>
        <taxon>Neohortaea</taxon>
    </lineage>
</organism>
<dbReference type="EMBL" id="MU001643">
    <property type="protein sequence ID" value="KAF2478659.1"/>
    <property type="molecule type" value="Genomic_DNA"/>
</dbReference>
<keyword evidence="2 7" id="KW-0032">Aminotransferase</keyword>
<evidence type="ECO:0000313" key="8">
    <source>
        <dbReference type="Proteomes" id="UP000799767"/>
    </source>
</evidence>
<feature type="domain" description="Aminotransferase class I/classII large" evidence="6">
    <location>
        <begin position="57"/>
        <end position="385"/>
    </location>
</feature>
<keyword evidence="8" id="KW-1185">Reference proteome</keyword>
<dbReference type="Gene3D" id="3.40.640.10">
    <property type="entry name" value="Type I PLP-dependent aspartate aminotransferase-like (Major domain)"/>
    <property type="match status" value="1"/>
</dbReference>
<feature type="compositionally biased region" description="Basic and acidic residues" evidence="5">
    <location>
        <begin position="26"/>
        <end position="49"/>
    </location>
</feature>
<evidence type="ECO:0000259" key="6">
    <source>
        <dbReference type="Pfam" id="PF00155"/>
    </source>
</evidence>
<accession>A0A6A6PF97</accession>
<keyword evidence="3 7" id="KW-0808">Transferase</keyword>
<evidence type="ECO:0000313" key="7">
    <source>
        <dbReference type="EMBL" id="KAF2478659.1"/>
    </source>
</evidence>
<dbReference type="GO" id="GO:0005739">
    <property type="term" value="C:mitochondrion"/>
    <property type="evidence" value="ECO:0007669"/>
    <property type="project" value="TreeGrafter"/>
</dbReference>
<reference evidence="7" key="1">
    <citation type="journal article" date="2020" name="Stud. Mycol.">
        <title>101 Dothideomycetes genomes: a test case for predicting lifestyles and emergence of pathogens.</title>
        <authorList>
            <person name="Haridas S."/>
            <person name="Albert R."/>
            <person name="Binder M."/>
            <person name="Bloem J."/>
            <person name="Labutti K."/>
            <person name="Salamov A."/>
            <person name="Andreopoulos B."/>
            <person name="Baker S."/>
            <person name="Barry K."/>
            <person name="Bills G."/>
            <person name="Bluhm B."/>
            <person name="Cannon C."/>
            <person name="Castanera R."/>
            <person name="Culley D."/>
            <person name="Daum C."/>
            <person name="Ezra D."/>
            <person name="Gonzalez J."/>
            <person name="Henrissat B."/>
            <person name="Kuo A."/>
            <person name="Liang C."/>
            <person name="Lipzen A."/>
            <person name="Lutzoni F."/>
            <person name="Magnuson J."/>
            <person name="Mondo S."/>
            <person name="Nolan M."/>
            <person name="Ohm R."/>
            <person name="Pangilinan J."/>
            <person name="Park H.-J."/>
            <person name="Ramirez L."/>
            <person name="Alfaro M."/>
            <person name="Sun H."/>
            <person name="Tritt A."/>
            <person name="Yoshinaga Y."/>
            <person name="Zwiers L.-H."/>
            <person name="Turgeon B."/>
            <person name="Goodwin S."/>
            <person name="Spatafora J."/>
            <person name="Crous P."/>
            <person name="Grigoriev I."/>
        </authorList>
    </citation>
    <scope>NUCLEOTIDE SEQUENCE</scope>
    <source>
        <strain evidence="7">CBS 113389</strain>
    </source>
</reference>
<name>A0A6A6PF97_9PEZI</name>